<accession>L5K1N4</accession>
<gene>
    <name evidence="1" type="ORF">PAL_GLEAN10023280</name>
</gene>
<protein>
    <submittedName>
        <fullName evidence="1">Uncharacterized protein</fullName>
    </submittedName>
</protein>
<reference evidence="2" key="1">
    <citation type="journal article" date="2013" name="Science">
        <title>Comparative analysis of bat genomes provides insight into the evolution of flight and immunity.</title>
        <authorList>
            <person name="Zhang G."/>
            <person name="Cowled C."/>
            <person name="Shi Z."/>
            <person name="Huang Z."/>
            <person name="Bishop-Lilly K.A."/>
            <person name="Fang X."/>
            <person name="Wynne J.W."/>
            <person name="Xiong Z."/>
            <person name="Baker M.L."/>
            <person name="Zhao W."/>
            <person name="Tachedjian M."/>
            <person name="Zhu Y."/>
            <person name="Zhou P."/>
            <person name="Jiang X."/>
            <person name="Ng J."/>
            <person name="Yang L."/>
            <person name="Wu L."/>
            <person name="Xiao J."/>
            <person name="Feng Y."/>
            <person name="Chen Y."/>
            <person name="Sun X."/>
            <person name="Zhang Y."/>
            <person name="Marsh G.A."/>
            <person name="Crameri G."/>
            <person name="Broder C.C."/>
            <person name="Frey K.G."/>
            <person name="Wang L.F."/>
            <person name="Wang J."/>
        </authorList>
    </citation>
    <scope>NUCLEOTIDE SEQUENCE [LARGE SCALE GENOMIC DNA]</scope>
</reference>
<name>L5K1N4_PTEAL</name>
<evidence type="ECO:0000313" key="2">
    <source>
        <dbReference type="Proteomes" id="UP000010552"/>
    </source>
</evidence>
<evidence type="ECO:0000313" key="1">
    <source>
        <dbReference type="EMBL" id="ELK05252.1"/>
    </source>
</evidence>
<sequence>MAREHLVVSLRLVQPIPPAKLPILFTCPPLASQDTCRKHHPHGQAAAFGLPLRSSLSATSLHGPTEGFQKAEMWVARAWTIYHYDSAQEIHLELMVLEVGKDLDMQIYELSDSPVIQEKVSKALETLSLELASLEVFPAAGPTGVIKKPFQEMHIFNRASDGPSEK</sequence>
<proteinExistence type="predicted"/>
<dbReference type="EMBL" id="KB031042">
    <property type="protein sequence ID" value="ELK05252.1"/>
    <property type="molecule type" value="Genomic_DNA"/>
</dbReference>
<organism evidence="1 2">
    <name type="scientific">Pteropus alecto</name>
    <name type="common">Black flying fox</name>
    <dbReference type="NCBI Taxonomy" id="9402"/>
    <lineage>
        <taxon>Eukaryota</taxon>
        <taxon>Metazoa</taxon>
        <taxon>Chordata</taxon>
        <taxon>Craniata</taxon>
        <taxon>Vertebrata</taxon>
        <taxon>Euteleostomi</taxon>
        <taxon>Mammalia</taxon>
        <taxon>Eutheria</taxon>
        <taxon>Laurasiatheria</taxon>
        <taxon>Chiroptera</taxon>
        <taxon>Yinpterochiroptera</taxon>
        <taxon>Pteropodoidea</taxon>
        <taxon>Pteropodidae</taxon>
        <taxon>Pteropodinae</taxon>
        <taxon>Pteropus</taxon>
    </lineage>
</organism>
<dbReference type="Proteomes" id="UP000010552">
    <property type="component" value="Unassembled WGS sequence"/>
</dbReference>
<dbReference type="AlphaFoldDB" id="L5K1N4"/>
<keyword evidence="2" id="KW-1185">Reference proteome</keyword>
<dbReference type="InParanoid" id="L5K1N4"/>